<reference evidence="1" key="1">
    <citation type="journal article" date="2015" name="Nature">
        <title>Complex archaea that bridge the gap between prokaryotes and eukaryotes.</title>
        <authorList>
            <person name="Spang A."/>
            <person name="Saw J.H."/>
            <person name="Jorgensen S.L."/>
            <person name="Zaremba-Niedzwiedzka K."/>
            <person name="Martijn J."/>
            <person name="Lind A.E."/>
            <person name="van Eijk R."/>
            <person name="Schleper C."/>
            <person name="Guy L."/>
            <person name="Ettema T.J."/>
        </authorList>
    </citation>
    <scope>NUCLEOTIDE SEQUENCE</scope>
</reference>
<gene>
    <name evidence="1" type="ORF">LCGC14_0244430</name>
</gene>
<name>A0A0F9WRI5_9ZZZZ</name>
<dbReference type="AlphaFoldDB" id="A0A0F9WRI5"/>
<evidence type="ECO:0000313" key="1">
    <source>
        <dbReference type="EMBL" id="KKN88836.1"/>
    </source>
</evidence>
<dbReference type="EMBL" id="LAZR01000125">
    <property type="protein sequence ID" value="KKN88836.1"/>
    <property type="molecule type" value="Genomic_DNA"/>
</dbReference>
<protein>
    <submittedName>
        <fullName evidence="1">Uncharacterized protein</fullName>
    </submittedName>
</protein>
<accession>A0A0F9WRI5</accession>
<sequence length="200" mass="23350">MLEEYNNDEKIAARAWLFNLYMKVFGYVIPLDRQYWFLCNKQTRTNSESAQIVASGLATAEQLRGVDNNEEFILGNRLCWPEAEWFYGMWDMVLSTNLSAFNPALVYLDTTSTAISSALVSMTVNTMHRCPFNTMLCVNVMLNNPAYSNDRWNSEDFIHNLGEKLSQKERDIWFNRDYEYYCYMGRSTVMAQYVFTSRVG</sequence>
<proteinExistence type="predicted"/>
<comment type="caution">
    <text evidence="1">The sequence shown here is derived from an EMBL/GenBank/DDBJ whole genome shotgun (WGS) entry which is preliminary data.</text>
</comment>
<organism evidence="1">
    <name type="scientific">marine sediment metagenome</name>
    <dbReference type="NCBI Taxonomy" id="412755"/>
    <lineage>
        <taxon>unclassified sequences</taxon>
        <taxon>metagenomes</taxon>
        <taxon>ecological metagenomes</taxon>
    </lineage>
</organism>